<organism evidence="2 3">
    <name type="scientific">Lutzomyia longipalpis</name>
    <name type="common">Sand fly</name>
    <dbReference type="NCBI Taxonomy" id="7200"/>
    <lineage>
        <taxon>Eukaryota</taxon>
        <taxon>Metazoa</taxon>
        <taxon>Ecdysozoa</taxon>
        <taxon>Arthropoda</taxon>
        <taxon>Hexapoda</taxon>
        <taxon>Insecta</taxon>
        <taxon>Pterygota</taxon>
        <taxon>Neoptera</taxon>
        <taxon>Endopterygota</taxon>
        <taxon>Diptera</taxon>
        <taxon>Nematocera</taxon>
        <taxon>Psychodoidea</taxon>
        <taxon>Psychodidae</taxon>
        <taxon>Lutzomyia</taxon>
        <taxon>Lutzomyia</taxon>
    </lineage>
</organism>
<dbReference type="EMBL" id="AJWK01004594">
    <property type="status" value="NOT_ANNOTATED_CDS"/>
    <property type="molecule type" value="Genomic_DNA"/>
</dbReference>
<protein>
    <submittedName>
        <fullName evidence="2">Uncharacterized protein</fullName>
    </submittedName>
</protein>
<sequence>MSVVGNLGGAGGNLCCAGAPAAGASDFSFQVDSAWEEPSAQRESREAYPSGYGSLVTSVTRAREGARPTPRIQRYK</sequence>
<dbReference type="AlphaFoldDB" id="A0A1B0GHG5"/>
<keyword evidence="3" id="KW-1185">Reference proteome</keyword>
<evidence type="ECO:0000313" key="3">
    <source>
        <dbReference type="Proteomes" id="UP000092461"/>
    </source>
</evidence>
<reference evidence="2" key="1">
    <citation type="submission" date="2020-05" db="UniProtKB">
        <authorList>
            <consortium name="EnsemblMetazoa"/>
        </authorList>
    </citation>
    <scope>IDENTIFICATION</scope>
    <source>
        <strain evidence="2">Jacobina</strain>
    </source>
</reference>
<dbReference type="VEuPathDB" id="VectorBase:LLOJ001261"/>
<evidence type="ECO:0000256" key="1">
    <source>
        <dbReference type="SAM" id="MobiDB-lite"/>
    </source>
</evidence>
<dbReference type="VEuPathDB" id="VectorBase:LLONM1_008138"/>
<name>A0A1B0GHG5_LUTLO</name>
<dbReference type="EnsemblMetazoa" id="LLOJ001261-RA">
    <property type="protein sequence ID" value="LLOJ001261-PA"/>
    <property type="gene ID" value="LLOJ001261"/>
</dbReference>
<feature type="region of interest" description="Disordered" evidence="1">
    <location>
        <begin position="34"/>
        <end position="54"/>
    </location>
</feature>
<accession>A0A1B0GHG5</accession>
<evidence type="ECO:0000313" key="2">
    <source>
        <dbReference type="EnsemblMetazoa" id="LLOJ001261-PA"/>
    </source>
</evidence>
<dbReference type="EMBL" id="AJWK01004593">
    <property type="status" value="NOT_ANNOTATED_CDS"/>
    <property type="molecule type" value="Genomic_DNA"/>
</dbReference>
<proteinExistence type="predicted"/>
<dbReference type="Proteomes" id="UP000092461">
    <property type="component" value="Unassembled WGS sequence"/>
</dbReference>